<dbReference type="Proteomes" id="UP000004705">
    <property type="component" value="Chromosome"/>
</dbReference>
<proteinExistence type="predicted"/>
<dbReference type="AlphaFoldDB" id="H8G908"/>
<accession>H8G908</accession>
<sequence>MTDGAALEGVKAVADAVLYEGYVLYPYRASAQKNHVRWQFGVLVPPSYAATGTGEHTACRTECLAEVELDAELHIRVRFLQAQRRTVEIERDDVPGGYREVDALIVGEDEILPWDEAVEFEHEVTVPVRRLLESEQYLPVVVRGGESITAVDGGRVVRRKQPLMAELRCRAERLPGLVRLHVTVANTATVDCTHHTRDEALRHSLIAAHTMLTLRGGRFLSLFDPPDWATEYAKGCVNEHTWPVLMGPVGSDDVMLSSPIILYDHPKVDPASTGDFFDACEIDEMLTLRTLTMTDEEKREARATDERARRIVDRVENLPHQPRQSMHGRVRVVRVGDTEIGTGSKVVLRPHNSNRRITDAQDMFVDGRVATVRSVLEDVDGTCFLAVTVDGDPAEEWQLAQGRFRYFTTAEVEPYRGEVRP</sequence>
<organism evidence="1 2">
    <name type="scientific">Saccharomonospora azurea NA-128</name>
    <dbReference type="NCBI Taxonomy" id="882081"/>
    <lineage>
        <taxon>Bacteria</taxon>
        <taxon>Bacillati</taxon>
        <taxon>Actinomycetota</taxon>
        <taxon>Actinomycetes</taxon>
        <taxon>Pseudonocardiales</taxon>
        <taxon>Pseudonocardiaceae</taxon>
        <taxon>Saccharomonospora</taxon>
    </lineage>
</organism>
<reference evidence="1 2" key="1">
    <citation type="journal article" date="2012" name="Stand. Genomic Sci.">
        <title>Genome sequence of the soil bacterium Saccharomonospora azurea type strain (NA-128(T)).</title>
        <authorList>
            <person name="Klenk H.P."/>
            <person name="Held B."/>
            <person name="Lucas S."/>
            <person name="Lapidus A."/>
            <person name="Copeland A."/>
            <person name="Hammon N."/>
            <person name="Pitluck S."/>
            <person name="Goodwin L.A."/>
            <person name="Han C."/>
            <person name="Tapia R."/>
            <person name="Brambilla E.M."/>
            <person name="Potter G."/>
            <person name="Land M."/>
            <person name="Ivanova N."/>
            <person name="Rohde M."/>
            <person name="Goker M."/>
            <person name="Detter J.C."/>
            <person name="Kyrpides N.C."/>
            <person name="Woyke T."/>
        </authorList>
    </citation>
    <scope>NUCLEOTIDE SEQUENCE [LARGE SCALE GENOMIC DNA]</scope>
    <source>
        <strain evidence="1 2">NA-128</strain>
    </source>
</reference>
<dbReference type="EMBL" id="CM001466">
    <property type="protein sequence ID" value="EHY90489.1"/>
    <property type="molecule type" value="Genomic_DNA"/>
</dbReference>
<evidence type="ECO:0000313" key="1">
    <source>
        <dbReference type="EMBL" id="EHY90489.1"/>
    </source>
</evidence>
<keyword evidence="2" id="KW-1185">Reference proteome</keyword>
<dbReference type="HOGENOM" id="CLU_048874_0_0_11"/>
<protein>
    <submittedName>
        <fullName evidence="1">Uncharacterized protein</fullName>
    </submittedName>
</protein>
<evidence type="ECO:0000313" key="2">
    <source>
        <dbReference type="Proteomes" id="UP000004705"/>
    </source>
</evidence>
<dbReference type="RefSeq" id="WP_005443923.1">
    <property type="nucleotide sequence ID" value="NZ_CM001466.1"/>
</dbReference>
<gene>
    <name evidence="1" type="ORF">SacazDRAFT_03625</name>
</gene>
<dbReference type="OrthoDB" id="264096at2"/>
<name>H8G908_9PSEU</name>